<protein>
    <submittedName>
        <fullName evidence="1">Uncharacterized protein</fullName>
    </submittedName>
</protein>
<name>A0A5M9K2C9_MONFR</name>
<dbReference type="Proteomes" id="UP000322873">
    <property type="component" value="Unassembled WGS sequence"/>
</dbReference>
<dbReference type="EMBL" id="VICG01000002">
    <property type="protein sequence ID" value="KAA8574977.1"/>
    <property type="molecule type" value="Genomic_DNA"/>
</dbReference>
<accession>A0A5M9K2C9</accession>
<proteinExistence type="predicted"/>
<reference evidence="1 2" key="1">
    <citation type="submission" date="2019-06" db="EMBL/GenBank/DDBJ databases">
        <title>Genome Sequence of the Brown Rot Fungal Pathogen Monilinia fructicola.</title>
        <authorList>
            <person name="De Miccolis Angelini R.M."/>
            <person name="Landi L."/>
            <person name="Abate D."/>
            <person name="Pollastro S."/>
            <person name="Romanazzi G."/>
            <person name="Faretra F."/>
        </authorList>
    </citation>
    <scope>NUCLEOTIDE SEQUENCE [LARGE SCALE GENOMIC DNA]</scope>
    <source>
        <strain evidence="1 2">Mfrc123</strain>
    </source>
</reference>
<sequence>MIDMSPIGHWLDFGKRTTTLCLQRTWLPCFSPILEDLHFHRARVHHAHPFIVSREYEYHPHETAVEDIQRIDALPAICSHQLCILLWLKMSLNPLREMGRPSFRLHESGTAAYQLAEDSMKLAPLVPRASQHCPLAPKVGACNVLFG</sequence>
<organism evidence="1 2">
    <name type="scientific">Monilinia fructicola</name>
    <name type="common">Brown rot fungus</name>
    <name type="synonym">Ciboria fructicola</name>
    <dbReference type="NCBI Taxonomy" id="38448"/>
    <lineage>
        <taxon>Eukaryota</taxon>
        <taxon>Fungi</taxon>
        <taxon>Dikarya</taxon>
        <taxon>Ascomycota</taxon>
        <taxon>Pezizomycotina</taxon>
        <taxon>Leotiomycetes</taxon>
        <taxon>Helotiales</taxon>
        <taxon>Sclerotiniaceae</taxon>
        <taxon>Monilinia</taxon>
    </lineage>
</organism>
<gene>
    <name evidence="1" type="ORF">EYC84_004205</name>
</gene>
<evidence type="ECO:0000313" key="2">
    <source>
        <dbReference type="Proteomes" id="UP000322873"/>
    </source>
</evidence>
<keyword evidence="2" id="KW-1185">Reference proteome</keyword>
<comment type="caution">
    <text evidence="1">The sequence shown here is derived from an EMBL/GenBank/DDBJ whole genome shotgun (WGS) entry which is preliminary data.</text>
</comment>
<dbReference type="AlphaFoldDB" id="A0A5M9K2C9"/>
<evidence type="ECO:0000313" key="1">
    <source>
        <dbReference type="EMBL" id="KAA8574977.1"/>
    </source>
</evidence>